<dbReference type="InterPro" id="IPR000688">
    <property type="entry name" value="HypA/HybF"/>
</dbReference>
<dbReference type="NCBIfam" id="NF002979">
    <property type="entry name" value="PRK03681.1"/>
    <property type="match status" value="1"/>
</dbReference>
<dbReference type="GO" id="GO:0016151">
    <property type="term" value="F:nickel cation binding"/>
    <property type="evidence" value="ECO:0007669"/>
    <property type="project" value="UniProtKB-UniRule"/>
</dbReference>
<evidence type="ECO:0000313" key="7">
    <source>
        <dbReference type="EMBL" id="TBM26539.1"/>
    </source>
</evidence>
<dbReference type="AlphaFoldDB" id="A0A2A2MB80"/>
<comment type="similarity">
    <text evidence="1 5">Belongs to the HypA/HybF family.</text>
</comment>
<dbReference type="EMBL" id="NQMS01000005">
    <property type="protein sequence ID" value="PAV95965.1"/>
    <property type="molecule type" value="Genomic_DNA"/>
</dbReference>
<protein>
    <recommendedName>
        <fullName evidence="5">Hydrogenase maturation factor HypA</fullName>
    </recommendedName>
</protein>
<dbReference type="Pfam" id="PF01155">
    <property type="entry name" value="HypA"/>
    <property type="match status" value="1"/>
</dbReference>
<dbReference type="Proteomes" id="UP000293380">
    <property type="component" value="Unassembled WGS sequence"/>
</dbReference>
<dbReference type="PANTHER" id="PTHR34535">
    <property type="entry name" value="HYDROGENASE MATURATION FACTOR HYPA"/>
    <property type="match status" value="1"/>
</dbReference>
<reference evidence="6 8" key="1">
    <citation type="submission" date="2017-08" db="EMBL/GenBank/DDBJ databases">
        <title>Draft Genome Sequence of Hafnia alvei CITHA-6 Isolated from Raw Bovine Milk.</title>
        <authorList>
            <person name="Culligan E.P."/>
            <person name="Mcsweeney A."/>
            <person name="O'Doherty C."/>
            <person name="Gleeson E."/>
            <person name="O'Riordan D."/>
            <person name="Sleator R.D."/>
        </authorList>
    </citation>
    <scope>NUCLEOTIDE SEQUENCE [LARGE SCALE GENOMIC DNA]</scope>
    <source>
        <strain evidence="6 8">CITHA-6</strain>
    </source>
</reference>
<evidence type="ECO:0000256" key="3">
    <source>
        <dbReference type="ARBA" id="ARBA00022723"/>
    </source>
</evidence>
<dbReference type="InterPro" id="IPR020538">
    <property type="entry name" value="Hydgase_Ni_incorp_HypA/HybF_CS"/>
</dbReference>
<keyword evidence="8" id="KW-1185">Reference proteome</keyword>
<sequence>MRYLMTVIKVSSGVFAEDMPAIKNKIIIMHELTLCQSAFDIIEQQAKANNVKRVTGVWLEIGALSCIEESAVHFCFDIVCRGSVAEGCKLHITTQPAQAWCWDCSQSITVSAHDAGCPHCQSHNLRVDSGDSMQIKQIEIE</sequence>
<evidence type="ECO:0000256" key="5">
    <source>
        <dbReference type="HAMAP-Rule" id="MF_00213"/>
    </source>
</evidence>
<dbReference type="OrthoDB" id="288014at2"/>
<dbReference type="GO" id="GO:0008270">
    <property type="term" value="F:zinc ion binding"/>
    <property type="evidence" value="ECO:0007669"/>
    <property type="project" value="UniProtKB-UniRule"/>
</dbReference>
<dbReference type="Proteomes" id="UP000218796">
    <property type="component" value="Unassembled WGS sequence"/>
</dbReference>
<evidence type="ECO:0000313" key="6">
    <source>
        <dbReference type="EMBL" id="PAV95965.1"/>
    </source>
</evidence>
<evidence type="ECO:0000313" key="9">
    <source>
        <dbReference type="Proteomes" id="UP000293380"/>
    </source>
</evidence>
<proteinExistence type="inferred from homology"/>
<keyword evidence="2 5" id="KW-0533">Nickel</keyword>
<dbReference type="NCBIfam" id="NF009046">
    <property type="entry name" value="PRK12380.1"/>
    <property type="match status" value="1"/>
</dbReference>
<dbReference type="PANTHER" id="PTHR34535:SF3">
    <property type="entry name" value="HYDROGENASE MATURATION FACTOR HYPA"/>
    <property type="match status" value="1"/>
</dbReference>
<dbReference type="NCBIfam" id="TIGR00100">
    <property type="entry name" value="hypA"/>
    <property type="match status" value="1"/>
</dbReference>
<feature type="binding site" evidence="5">
    <location>
        <position position="104"/>
    </location>
    <ligand>
        <name>Zn(2+)</name>
        <dbReference type="ChEBI" id="CHEBI:29105"/>
    </ligand>
</feature>
<name>A0A2A2MB80_9GAMM</name>
<dbReference type="HAMAP" id="MF_00213">
    <property type="entry name" value="HypA_HybF"/>
    <property type="match status" value="1"/>
</dbReference>
<dbReference type="PROSITE" id="PS01249">
    <property type="entry name" value="HYPA"/>
    <property type="match status" value="1"/>
</dbReference>
<feature type="binding site" evidence="5">
    <location>
        <position position="120"/>
    </location>
    <ligand>
        <name>Zn(2+)</name>
        <dbReference type="ChEBI" id="CHEBI:29105"/>
    </ligand>
</feature>
<feature type="binding site" evidence="5">
    <location>
        <position position="30"/>
    </location>
    <ligand>
        <name>Ni(2+)</name>
        <dbReference type="ChEBI" id="CHEBI:49786"/>
    </ligand>
</feature>
<feature type="binding site" evidence="5">
    <location>
        <position position="117"/>
    </location>
    <ligand>
        <name>Zn(2+)</name>
        <dbReference type="ChEBI" id="CHEBI:29105"/>
    </ligand>
</feature>
<dbReference type="PIRSF" id="PIRSF004761">
    <property type="entry name" value="Hydrgn_mat_HypA"/>
    <property type="match status" value="1"/>
</dbReference>
<feature type="binding site" evidence="5">
    <location>
        <position position="101"/>
    </location>
    <ligand>
        <name>Zn(2+)</name>
        <dbReference type="ChEBI" id="CHEBI:29105"/>
    </ligand>
</feature>
<dbReference type="GO" id="GO:0051604">
    <property type="term" value="P:protein maturation"/>
    <property type="evidence" value="ECO:0007669"/>
    <property type="project" value="InterPro"/>
</dbReference>
<comment type="caution">
    <text evidence="6">The sequence shown here is derived from an EMBL/GenBank/DDBJ whole genome shotgun (WGS) entry which is preliminary data.</text>
</comment>
<evidence type="ECO:0000256" key="1">
    <source>
        <dbReference type="ARBA" id="ARBA00010748"/>
    </source>
</evidence>
<keyword evidence="4 5" id="KW-0862">Zinc</keyword>
<dbReference type="FunFam" id="3.30.2320.80:FF:000001">
    <property type="entry name" value="Hydrogenase maturation factor HypA"/>
    <property type="match status" value="1"/>
</dbReference>
<comment type="function">
    <text evidence="5">Involved in the maturation of [NiFe] hydrogenases. Required for nickel insertion into the metal center of the hydrogenase.</text>
</comment>
<dbReference type="GO" id="GO:0016530">
    <property type="term" value="F:metallochaperone activity"/>
    <property type="evidence" value="ECO:0007669"/>
    <property type="project" value="UniProtKB-ARBA"/>
</dbReference>
<evidence type="ECO:0000256" key="4">
    <source>
        <dbReference type="ARBA" id="ARBA00022833"/>
    </source>
</evidence>
<accession>A0A2A2MB80</accession>
<keyword evidence="3 5" id="KW-0479">Metal-binding</keyword>
<evidence type="ECO:0000313" key="8">
    <source>
        <dbReference type="Proteomes" id="UP000218796"/>
    </source>
</evidence>
<reference evidence="7 9" key="2">
    <citation type="submission" date="2019-02" db="EMBL/GenBank/DDBJ databases">
        <title>Comparative genomic analysis of the Hafnia genus genomes.</title>
        <authorList>
            <person name="Zhiqiu Y."/>
            <person name="Chao Y."/>
            <person name="Yuhui D."/>
            <person name="Di H."/>
            <person name="Bin L."/>
        </authorList>
    </citation>
    <scope>NUCLEOTIDE SEQUENCE [LARGE SCALE GENOMIC DNA]</scope>
    <source>
        <strain evidence="7 9">PCM_1194</strain>
    </source>
</reference>
<dbReference type="EMBL" id="SITD01000057">
    <property type="protein sequence ID" value="TBM26539.1"/>
    <property type="molecule type" value="Genomic_DNA"/>
</dbReference>
<gene>
    <name evidence="5 6" type="primary">hypA</name>
    <name evidence="6" type="ORF">CJD50_13150</name>
    <name evidence="7" type="ORF">EYY89_10845</name>
</gene>
<organism evidence="6 8">
    <name type="scientific">Hafnia paralvei</name>
    <dbReference type="NCBI Taxonomy" id="546367"/>
    <lineage>
        <taxon>Bacteria</taxon>
        <taxon>Pseudomonadati</taxon>
        <taxon>Pseudomonadota</taxon>
        <taxon>Gammaproteobacteria</taxon>
        <taxon>Enterobacterales</taxon>
        <taxon>Hafniaceae</taxon>
        <taxon>Hafnia</taxon>
    </lineage>
</organism>
<dbReference type="Gene3D" id="3.30.2320.80">
    <property type="match status" value="1"/>
</dbReference>
<evidence type="ECO:0000256" key="2">
    <source>
        <dbReference type="ARBA" id="ARBA00022596"/>
    </source>
</evidence>